<dbReference type="InterPro" id="IPR036871">
    <property type="entry name" value="PX_dom_sf"/>
</dbReference>
<dbReference type="SUPFAM" id="SSF51445">
    <property type="entry name" value="(Trans)glycosidases"/>
    <property type="match status" value="1"/>
</dbReference>
<evidence type="ECO:0000313" key="4">
    <source>
        <dbReference type="Proteomes" id="UP000054270"/>
    </source>
</evidence>
<keyword evidence="4" id="KW-1185">Reference proteome</keyword>
<dbReference type="InterPro" id="IPR001223">
    <property type="entry name" value="Glyco_hydro18_cat"/>
</dbReference>
<dbReference type="InterPro" id="IPR011583">
    <property type="entry name" value="Chitinase_II/V-like_cat"/>
</dbReference>
<sequence>MGASVTITRHTTASKPNLHVVYTVEVVMNGSCLTIERRFSEFVALHNALNDEFSLPAKRFLETSLFPSAWIDDMLLAERKAGLAEYLAALLWSPEYQTAPALIDFLKRDTTNPKLAVGLEDYLPSTLSRKNVLAMARTASAKYELNGVFVASAYYPSWAASSVPPETVDYGKYDIVFFAYATPNSTATLDWSAETRAILQRVVKSAADSEAATKIVLAIGGSEGSQWFSHICSTTTNRIAFVATLVATVKEFGLAGVAIDWETPNLKAFGNPYSPTDAVNLLKLLKALRSALGTESIISASVGRLPWIGEDGFASTDVSEFSEQLSFINVMNYGASATSSPLAHSSLGNAGDNSNAPSTAEGAISAWIAAGFPTSKILLGIPLFGYVYKSRKTSLSSIDVLDSFASSTFIGSHKEVTPKLLTNAFISSKSLSAWRGLQTPFKYIVKSGALVKRFDGNYGQGDGYTLAWDDVSSTPYLFNTEKRTLVVFDNTRSIAAKVHFAKARGLGGCCTWSLDQDDGTTLQDVIHTAIGE</sequence>
<dbReference type="Pfam" id="PF00787">
    <property type="entry name" value="PX"/>
    <property type="match status" value="1"/>
</dbReference>
<dbReference type="AlphaFoldDB" id="A0A0D2P1W3"/>
<dbReference type="InterPro" id="IPR050314">
    <property type="entry name" value="Glycosyl_Hydrlase_18"/>
</dbReference>
<dbReference type="OrthoDB" id="73875at2759"/>
<gene>
    <name evidence="3" type="ORF">HYPSUDRAFT_38320</name>
</gene>
<accession>A0A0D2P1W3</accession>
<evidence type="ECO:0000313" key="3">
    <source>
        <dbReference type="EMBL" id="KJA24939.1"/>
    </source>
</evidence>
<protein>
    <submittedName>
        <fullName evidence="3">Glycoside hydrolase family 18 protein</fullName>
    </submittedName>
</protein>
<dbReference type="GO" id="GO:0005576">
    <property type="term" value="C:extracellular region"/>
    <property type="evidence" value="ECO:0007669"/>
    <property type="project" value="TreeGrafter"/>
</dbReference>
<dbReference type="GO" id="GO:0006032">
    <property type="term" value="P:chitin catabolic process"/>
    <property type="evidence" value="ECO:0007669"/>
    <property type="project" value="TreeGrafter"/>
</dbReference>
<dbReference type="GO" id="GO:0005975">
    <property type="term" value="P:carbohydrate metabolic process"/>
    <property type="evidence" value="ECO:0007669"/>
    <property type="project" value="InterPro"/>
</dbReference>
<evidence type="ECO:0000259" key="2">
    <source>
        <dbReference type="PROSITE" id="PS51910"/>
    </source>
</evidence>
<dbReference type="InterPro" id="IPR001683">
    <property type="entry name" value="PX_dom"/>
</dbReference>
<dbReference type="Gene3D" id="3.30.1520.10">
    <property type="entry name" value="Phox-like domain"/>
    <property type="match status" value="1"/>
</dbReference>
<dbReference type="Pfam" id="PF00704">
    <property type="entry name" value="Glyco_hydro_18"/>
    <property type="match status" value="1"/>
</dbReference>
<dbReference type="PROSITE" id="PS50195">
    <property type="entry name" value="PX"/>
    <property type="match status" value="1"/>
</dbReference>
<dbReference type="PANTHER" id="PTHR11177">
    <property type="entry name" value="CHITINASE"/>
    <property type="match status" value="1"/>
</dbReference>
<name>A0A0D2P1W3_HYPSF</name>
<dbReference type="EMBL" id="KN817534">
    <property type="protein sequence ID" value="KJA24939.1"/>
    <property type="molecule type" value="Genomic_DNA"/>
</dbReference>
<feature type="domain" description="GH18" evidence="2">
    <location>
        <begin position="149"/>
        <end position="532"/>
    </location>
</feature>
<dbReference type="GO" id="GO:0008061">
    <property type="term" value="F:chitin binding"/>
    <property type="evidence" value="ECO:0007669"/>
    <property type="project" value="InterPro"/>
</dbReference>
<dbReference type="PROSITE" id="PS51910">
    <property type="entry name" value="GH18_2"/>
    <property type="match status" value="1"/>
</dbReference>
<reference evidence="4" key="1">
    <citation type="submission" date="2014-04" db="EMBL/GenBank/DDBJ databases">
        <title>Evolutionary Origins and Diversification of the Mycorrhizal Mutualists.</title>
        <authorList>
            <consortium name="DOE Joint Genome Institute"/>
            <consortium name="Mycorrhizal Genomics Consortium"/>
            <person name="Kohler A."/>
            <person name="Kuo A."/>
            <person name="Nagy L.G."/>
            <person name="Floudas D."/>
            <person name="Copeland A."/>
            <person name="Barry K.W."/>
            <person name="Cichocki N."/>
            <person name="Veneault-Fourrey C."/>
            <person name="LaButti K."/>
            <person name="Lindquist E.A."/>
            <person name="Lipzen A."/>
            <person name="Lundell T."/>
            <person name="Morin E."/>
            <person name="Murat C."/>
            <person name="Riley R."/>
            <person name="Ohm R."/>
            <person name="Sun H."/>
            <person name="Tunlid A."/>
            <person name="Henrissat B."/>
            <person name="Grigoriev I.V."/>
            <person name="Hibbett D.S."/>
            <person name="Martin F."/>
        </authorList>
    </citation>
    <scope>NUCLEOTIDE SEQUENCE [LARGE SCALE GENOMIC DNA]</scope>
    <source>
        <strain evidence="4">FD-334 SS-4</strain>
    </source>
</reference>
<dbReference type="SUPFAM" id="SSF64268">
    <property type="entry name" value="PX domain"/>
    <property type="match status" value="1"/>
</dbReference>
<evidence type="ECO:0000259" key="1">
    <source>
        <dbReference type="PROSITE" id="PS50195"/>
    </source>
</evidence>
<dbReference type="Proteomes" id="UP000054270">
    <property type="component" value="Unassembled WGS sequence"/>
</dbReference>
<organism evidence="3 4">
    <name type="scientific">Hypholoma sublateritium (strain FD-334 SS-4)</name>
    <dbReference type="NCBI Taxonomy" id="945553"/>
    <lineage>
        <taxon>Eukaryota</taxon>
        <taxon>Fungi</taxon>
        <taxon>Dikarya</taxon>
        <taxon>Basidiomycota</taxon>
        <taxon>Agaricomycotina</taxon>
        <taxon>Agaricomycetes</taxon>
        <taxon>Agaricomycetidae</taxon>
        <taxon>Agaricales</taxon>
        <taxon>Agaricineae</taxon>
        <taxon>Strophariaceae</taxon>
        <taxon>Hypholoma</taxon>
    </lineage>
</organism>
<dbReference type="GO" id="GO:0035091">
    <property type="term" value="F:phosphatidylinositol binding"/>
    <property type="evidence" value="ECO:0007669"/>
    <property type="project" value="InterPro"/>
</dbReference>
<proteinExistence type="predicted"/>
<feature type="domain" description="PX" evidence="1">
    <location>
        <begin position="1"/>
        <end position="113"/>
    </location>
</feature>
<dbReference type="SMART" id="SM00312">
    <property type="entry name" value="PX"/>
    <property type="match status" value="1"/>
</dbReference>
<dbReference type="Gene3D" id="3.20.20.80">
    <property type="entry name" value="Glycosidases"/>
    <property type="match status" value="2"/>
</dbReference>
<dbReference type="SMART" id="SM00636">
    <property type="entry name" value="Glyco_18"/>
    <property type="match status" value="1"/>
</dbReference>
<keyword evidence="3" id="KW-0378">Hydrolase</keyword>
<dbReference type="InterPro" id="IPR017853">
    <property type="entry name" value="GH"/>
</dbReference>
<dbReference type="GO" id="GO:0004568">
    <property type="term" value="F:chitinase activity"/>
    <property type="evidence" value="ECO:0007669"/>
    <property type="project" value="TreeGrafter"/>
</dbReference>
<dbReference type="STRING" id="945553.A0A0D2P1W3"/>
<dbReference type="PANTHER" id="PTHR11177:SF317">
    <property type="entry name" value="CHITINASE 12-RELATED"/>
    <property type="match status" value="1"/>
</dbReference>